<reference evidence="2" key="3">
    <citation type="submission" date="2015-04" db="UniProtKB">
        <authorList>
            <consortium name="EnsemblPlants"/>
        </authorList>
    </citation>
    <scope>IDENTIFICATION</scope>
    <source>
        <strain evidence="2">cv. Jemalong A17</strain>
    </source>
</reference>
<dbReference type="EMBL" id="CM001220">
    <property type="protein sequence ID" value="KEH32634.1"/>
    <property type="molecule type" value="Genomic_DNA"/>
</dbReference>
<evidence type="ECO:0000313" key="3">
    <source>
        <dbReference type="Proteomes" id="UP000002051"/>
    </source>
</evidence>
<sequence>MTRAIAALYCGGRENAKTAKSQSLLVPLTVGNLQLLHLLQLHVVFGLMRYGVKDTFIVFGSQIKDDFSMEWIAMTSSHKMDISEQQLIWPDMLPTHLQYVWKPNQTQFAVNCYNVL</sequence>
<organism evidence="1 3">
    <name type="scientific">Medicago truncatula</name>
    <name type="common">Barrel medic</name>
    <name type="synonym">Medicago tribuloides</name>
    <dbReference type="NCBI Taxonomy" id="3880"/>
    <lineage>
        <taxon>Eukaryota</taxon>
        <taxon>Viridiplantae</taxon>
        <taxon>Streptophyta</taxon>
        <taxon>Embryophyta</taxon>
        <taxon>Tracheophyta</taxon>
        <taxon>Spermatophyta</taxon>
        <taxon>Magnoliopsida</taxon>
        <taxon>eudicotyledons</taxon>
        <taxon>Gunneridae</taxon>
        <taxon>Pentapetalae</taxon>
        <taxon>rosids</taxon>
        <taxon>fabids</taxon>
        <taxon>Fabales</taxon>
        <taxon>Fabaceae</taxon>
        <taxon>Papilionoideae</taxon>
        <taxon>50 kb inversion clade</taxon>
        <taxon>NPAAA clade</taxon>
        <taxon>Hologalegina</taxon>
        <taxon>IRL clade</taxon>
        <taxon>Trifolieae</taxon>
        <taxon>Medicago</taxon>
    </lineage>
</organism>
<keyword evidence="3" id="KW-1185">Reference proteome</keyword>
<dbReference type="HOGENOM" id="CLU_2100505_0_0_1"/>
<dbReference type="Proteomes" id="UP000002051">
    <property type="component" value="Chromosome 4"/>
</dbReference>
<evidence type="ECO:0000313" key="2">
    <source>
        <dbReference type="EnsemblPlants" id="KEH32634"/>
    </source>
</evidence>
<evidence type="ECO:0000313" key="1">
    <source>
        <dbReference type="EMBL" id="KEH32634.1"/>
    </source>
</evidence>
<dbReference type="EnsemblPlants" id="KEH32634">
    <property type="protein sequence ID" value="KEH32634"/>
    <property type="gene ID" value="MTR_4g131555"/>
</dbReference>
<name>A0A072US39_MEDTR</name>
<dbReference type="AlphaFoldDB" id="A0A072US39"/>
<reference evidence="1 3" key="1">
    <citation type="journal article" date="2011" name="Nature">
        <title>The Medicago genome provides insight into the evolution of rhizobial symbioses.</title>
        <authorList>
            <person name="Young N.D."/>
            <person name="Debelle F."/>
            <person name="Oldroyd G.E."/>
            <person name="Geurts R."/>
            <person name="Cannon S.B."/>
            <person name="Udvardi M.K."/>
            <person name="Benedito V.A."/>
            <person name="Mayer K.F."/>
            <person name="Gouzy J."/>
            <person name="Schoof H."/>
            <person name="Van de Peer Y."/>
            <person name="Proost S."/>
            <person name="Cook D.R."/>
            <person name="Meyers B.C."/>
            <person name="Spannagl M."/>
            <person name="Cheung F."/>
            <person name="De Mita S."/>
            <person name="Krishnakumar V."/>
            <person name="Gundlach H."/>
            <person name="Zhou S."/>
            <person name="Mudge J."/>
            <person name="Bharti A.K."/>
            <person name="Murray J.D."/>
            <person name="Naoumkina M.A."/>
            <person name="Rosen B."/>
            <person name="Silverstein K.A."/>
            <person name="Tang H."/>
            <person name="Rombauts S."/>
            <person name="Zhao P.X."/>
            <person name="Zhou P."/>
            <person name="Barbe V."/>
            <person name="Bardou P."/>
            <person name="Bechner M."/>
            <person name="Bellec A."/>
            <person name="Berger A."/>
            <person name="Berges H."/>
            <person name="Bidwell S."/>
            <person name="Bisseling T."/>
            <person name="Choisne N."/>
            <person name="Couloux A."/>
            <person name="Denny R."/>
            <person name="Deshpande S."/>
            <person name="Dai X."/>
            <person name="Doyle J.J."/>
            <person name="Dudez A.M."/>
            <person name="Farmer A.D."/>
            <person name="Fouteau S."/>
            <person name="Franken C."/>
            <person name="Gibelin C."/>
            <person name="Gish J."/>
            <person name="Goldstein S."/>
            <person name="Gonzalez A.J."/>
            <person name="Green P.J."/>
            <person name="Hallab A."/>
            <person name="Hartog M."/>
            <person name="Hua A."/>
            <person name="Humphray S.J."/>
            <person name="Jeong D.H."/>
            <person name="Jing Y."/>
            <person name="Jocker A."/>
            <person name="Kenton S.M."/>
            <person name="Kim D.J."/>
            <person name="Klee K."/>
            <person name="Lai H."/>
            <person name="Lang C."/>
            <person name="Lin S."/>
            <person name="Macmil S.L."/>
            <person name="Magdelenat G."/>
            <person name="Matthews L."/>
            <person name="McCorrison J."/>
            <person name="Monaghan E.L."/>
            <person name="Mun J.H."/>
            <person name="Najar F.Z."/>
            <person name="Nicholson C."/>
            <person name="Noirot C."/>
            <person name="O'Bleness M."/>
            <person name="Paule C.R."/>
            <person name="Poulain J."/>
            <person name="Prion F."/>
            <person name="Qin B."/>
            <person name="Qu C."/>
            <person name="Retzel E.F."/>
            <person name="Riddle C."/>
            <person name="Sallet E."/>
            <person name="Samain S."/>
            <person name="Samson N."/>
            <person name="Sanders I."/>
            <person name="Saurat O."/>
            <person name="Scarpelli C."/>
            <person name="Schiex T."/>
            <person name="Segurens B."/>
            <person name="Severin A.J."/>
            <person name="Sherrier D.J."/>
            <person name="Shi R."/>
            <person name="Sims S."/>
            <person name="Singer S.R."/>
            <person name="Sinharoy S."/>
            <person name="Sterck L."/>
            <person name="Viollet A."/>
            <person name="Wang B.B."/>
            <person name="Wang K."/>
            <person name="Wang M."/>
            <person name="Wang X."/>
            <person name="Warfsmann J."/>
            <person name="Weissenbach J."/>
            <person name="White D.D."/>
            <person name="White J.D."/>
            <person name="Wiley G.B."/>
            <person name="Wincker P."/>
            <person name="Xing Y."/>
            <person name="Yang L."/>
            <person name="Yao Z."/>
            <person name="Ying F."/>
            <person name="Zhai J."/>
            <person name="Zhou L."/>
            <person name="Zuber A."/>
            <person name="Denarie J."/>
            <person name="Dixon R.A."/>
            <person name="May G.D."/>
            <person name="Schwartz D.C."/>
            <person name="Rogers J."/>
            <person name="Quetier F."/>
            <person name="Town C.D."/>
            <person name="Roe B.A."/>
        </authorList>
    </citation>
    <scope>NUCLEOTIDE SEQUENCE [LARGE SCALE GENOMIC DNA]</scope>
    <source>
        <strain evidence="1">A17</strain>
        <strain evidence="2 3">cv. Jemalong A17</strain>
    </source>
</reference>
<accession>A0A072US39</accession>
<proteinExistence type="predicted"/>
<reference evidence="1 3" key="2">
    <citation type="journal article" date="2014" name="BMC Genomics">
        <title>An improved genome release (version Mt4.0) for the model legume Medicago truncatula.</title>
        <authorList>
            <person name="Tang H."/>
            <person name="Krishnakumar V."/>
            <person name="Bidwell S."/>
            <person name="Rosen B."/>
            <person name="Chan A."/>
            <person name="Zhou S."/>
            <person name="Gentzbittel L."/>
            <person name="Childs K.L."/>
            <person name="Yandell M."/>
            <person name="Gundlach H."/>
            <person name="Mayer K.F."/>
            <person name="Schwartz D.C."/>
            <person name="Town C.D."/>
        </authorList>
    </citation>
    <scope>GENOME REANNOTATION</scope>
    <source>
        <strain evidence="1">A17</strain>
        <strain evidence="2 3">cv. Jemalong A17</strain>
    </source>
</reference>
<protein>
    <submittedName>
        <fullName evidence="1 2">Uncharacterized protein</fullName>
    </submittedName>
</protein>
<gene>
    <name evidence="1" type="ordered locus">MTR_4g131555</name>
</gene>